<dbReference type="InterPro" id="IPR019225">
    <property type="entry name" value="DUF2155"/>
</dbReference>
<reference evidence="1 3" key="1">
    <citation type="submission" date="2019-07" db="EMBL/GenBank/DDBJ databases">
        <title>Genome sequencing of the stress-tolerant strain Azospirillum brasilense Az19.</title>
        <authorList>
            <person name="Maroniche G.A."/>
            <person name="Garcia J.E."/>
            <person name="Pagnussat L."/>
            <person name="Amenta M."/>
            <person name="Creus C.M."/>
        </authorList>
    </citation>
    <scope>NUCLEOTIDE SEQUENCE [LARGE SCALE GENOMIC DNA]</scope>
    <source>
        <strain evidence="1 3">Az19</strain>
    </source>
</reference>
<dbReference type="Proteomes" id="UP000325333">
    <property type="component" value="Unassembled WGS sequence"/>
</dbReference>
<dbReference type="AlphaFoldDB" id="A0A5B0L2H9"/>
<dbReference type="Pfam" id="PF09923">
    <property type="entry name" value="DUF2155"/>
    <property type="match status" value="1"/>
</dbReference>
<gene>
    <name evidence="2" type="ORF">ACJ41P_31365</name>
    <name evidence="1" type="ORF">FH063_000516</name>
</gene>
<name>A0A5B0L2H9_9PROT</name>
<keyword evidence="4" id="KW-1185">Reference proteome</keyword>
<evidence type="ECO:0000313" key="1">
    <source>
        <dbReference type="EMBL" id="KAA1058316.1"/>
    </source>
</evidence>
<dbReference type="Proteomes" id="UP001628281">
    <property type="component" value="Unassembled WGS sequence"/>
</dbReference>
<reference evidence="2 4" key="2">
    <citation type="submission" date="2024-11" db="EMBL/GenBank/DDBJ databases">
        <title>Draft genome sequences of two bacteria associated to sugarcane roots in Colombia.</title>
        <authorList>
            <person name="Pardo-Diaz S."/>
            <person name="Masmela-Mendoza J."/>
            <person name="Delgadillo-Duran P."/>
            <person name="Bautista E.J."/>
            <person name="Rojas-Tapias D.F."/>
        </authorList>
    </citation>
    <scope>NUCLEOTIDE SEQUENCE [LARGE SCALE GENOMIC DNA]</scope>
    <source>
        <strain evidence="2 4">Ap18</strain>
    </source>
</reference>
<proteinExistence type="predicted"/>
<evidence type="ECO:0000313" key="3">
    <source>
        <dbReference type="Proteomes" id="UP000325333"/>
    </source>
</evidence>
<evidence type="ECO:0000313" key="4">
    <source>
        <dbReference type="Proteomes" id="UP001628281"/>
    </source>
</evidence>
<organism evidence="1 3">
    <name type="scientific">Azospirillum argentinense</name>
    <dbReference type="NCBI Taxonomy" id="2970906"/>
    <lineage>
        <taxon>Bacteria</taxon>
        <taxon>Pseudomonadati</taxon>
        <taxon>Pseudomonadota</taxon>
        <taxon>Alphaproteobacteria</taxon>
        <taxon>Rhodospirillales</taxon>
        <taxon>Azospirillaceae</taxon>
        <taxon>Azospirillum</taxon>
    </lineage>
</organism>
<dbReference type="RefSeq" id="WP_247881617.1">
    <property type="nucleotide sequence ID" value="NZ_CP007793.1"/>
</dbReference>
<protein>
    <submittedName>
        <fullName evidence="2">DUF2155 domain-containing protein</fullName>
    </submittedName>
</protein>
<dbReference type="EMBL" id="JBJLSN010000091">
    <property type="protein sequence ID" value="MFL7905664.1"/>
    <property type="molecule type" value="Genomic_DNA"/>
</dbReference>
<dbReference type="EMBL" id="VEWN01000001">
    <property type="protein sequence ID" value="KAA1058316.1"/>
    <property type="molecule type" value="Genomic_DNA"/>
</dbReference>
<accession>A0A5B0L2H9</accession>
<comment type="caution">
    <text evidence="1">The sequence shown here is derived from an EMBL/GenBank/DDBJ whole genome shotgun (WGS) entry which is preliminary data.</text>
</comment>
<evidence type="ECO:0000313" key="2">
    <source>
        <dbReference type="EMBL" id="MFL7905664.1"/>
    </source>
</evidence>
<sequence>MTTIPVTTTPKSLIGPVGGKRVRGVALAAALLCLPALGLTSLTGPAAAAPVPEEMVSRSAAKLQGLDKITARTSTFTIAVGETKALGSLRITLRACKENPPIEPPETAAFLEVIESKPGEQAEPVFSGWMFASSPALSAMEHPIYDVWVLSCEGD</sequence>